<organism evidence="1 2">
    <name type="scientific">Acinetobacter ursingii</name>
    <dbReference type="NCBI Taxonomy" id="108980"/>
    <lineage>
        <taxon>Bacteria</taxon>
        <taxon>Pseudomonadati</taxon>
        <taxon>Pseudomonadota</taxon>
        <taxon>Gammaproteobacteria</taxon>
        <taxon>Moraxellales</taxon>
        <taxon>Moraxellaceae</taxon>
        <taxon>Acinetobacter</taxon>
    </lineage>
</organism>
<reference evidence="1" key="1">
    <citation type="journal article" date="2022" name="J Glob Antimicrob Resist">
        <title>Comparative analysis of IMP-4- and OXA-58-containing plasmids of three carbapenemase-producing Acinetobacter ursingii strains in the Netherlands.</title>
        <authorList>
            <person name="Hendrickx A.P.A."/>
            <person name="Schade R.P."/>
            <person name="Landman F."/>
            <person name="Bosch T."/>
            <person name="Schouls L.M."/>
            <person name="van Dijk K."/>
        </authorList>
    </citation>
    <scope>NUCLEOTIDE SEQUENCE</scope>
    <source>
        <strain evidence="1">RIVM_C010761</strain>
    </source>
</reference>
<gene>
    <name evidence="1" type="ORF">LSO58_07240</name>
</gene>
<dbReference type="AlphaFoldDB" id="A0AA46NSH9"/>
<dbReference type="RefSeq" id="WP_263503805.1">
    <property type="nucleotide sequence ID" value="NZ_CP089044.1"/>
</dbReference>
<proteinExistence type="predicted"/>
<name>A0AA46NSH9_9GAMM</name>
<accession>A0AA46NSH9</accession>
<dbReference type="EMBL" id="CP089044">
    <property type="protein sequence ID" value="UYF76660.1"/>
    <property type="molecule type" value="Genomic_DNA"/>
</dbReference>
<evidence type="ECO:0000313" key="2">
    <source>
        <dbReference type="Proteomes" id="UP001164081"/>
    </source>
</evidence>
<protein>
    <submittedName>
        <fullName evidence="1">Uncharacterized protein</fullName>
    </submittedName>
</protein>
<evidence type="ECO:0000313" key="1">
    <source>
        <dbReference type="EMBL" id="UYF76660.1"/>
    </source>
</evidence>
<sequence length="238" mass="25852">MSYGIQVFSKDRTLQVDEKYYNLYLLRKVSFVMVATGTSTSNYLSGAVTYSASSISNMIAFRCDTVGVQVLVFKGSNNDYYLTTSAPCNLTIYEFGKIIDAPSKSTYGLKVWRVDGTISFDSTKLPLRVISSLTYDINQNGNSSGTQPIDVSIPTGRTYATCIAQMTTNFVGIAGPIGPGGQRIYYYRCGTPGSILINSSTLRTVGALAYNYQGSTQAGIYDYGKGTVNGFVIDVTDY</sequence>
<dbReference type="Proteomes" id="UP001164081">
    <property type="component" value="Chromosome"/>
</dbReference>